<gene>
    <name evidence="7" type="ORF">D4N35_010220</name>
</gene>
<evidence type="ECO:0000256" key="3">
    <source>
        <dbReference type="ARBA" id="ARBA00022827"/>
    </source>
</evidence>
<name>A0A443IS11_9BACI</name>
<evidence type="ECO:0000256" key="4">
    <source>
        <dbReference type="ARBA" id="ARBA00023002"/>
    </source>
</evidence>
<keyword evidence="2" id="KW-0285">Flavoprotein</keyword>
<feature type="domain" description="FAD dependent oxidoreductase" evidence="6">
    <location>
        <begin position="3"/>
        <end position="390"/>
    </location>
</feature>
<proteinExistence type="inferred from homology"/>
<protein>
    <submittedName>
        <fullName evidence="7">L-2-hydroxyglutarate oxidase</fullName>
    </submittedName>
</protein>
<keyword evidence="3" id="KW-0274">FAD</keyword>
<accession>A0A443IS11</accession>
<dbReference type="SUPFAM" id="SSF51905">
    <property type="entry name" value="FAD/NAD(P)-binding domain"/>
    <property type="match status" value="1"/>
</dbReference>
<organism evidence="7 8">
    <name type="scientific">Siminovitchia fortis</name>
    <dbReference type="NCBI Taxonomy" id="254758"/>
    <lineage>
        <taxon>Bacteria</taxon>
        <taxon>Bacillati</taxon>
        <taxon>Bacillota</taxon>
        <taxon>Bacilli</taxon>
        <taxon>Bacillales</taxon>
        <taxon>Bacillaceae</taxon>
        <taxon>Siminovitchia</taxon>
    </lineage>
</organism>
<dbReference type="OrthoDB" id="9801699at2"/>
<evidence type="ECO:0000256" key="5">
    <source>
        <dbReference type="ARBA" id="ARBA00037941"/>
    </source>
</evidence>
<dbReference type="Pfam" id="PF01266">
    <property type="entry name" value="DAO"/>
    <property type="match status" value="1"/>
</dbReference>
<evidence type="ECO:0000256" key="1">
    <source>
        <dbReference type="ARBA" id="ARBA00001974"/>
    </source>
</evidence>
<evidence type="ECO:0000259" key="6">
    <source>
        <dbReference type="Pfam" id="PF01266"/>
    </source>
</evidence>
<dbReference type="GO" id="GO:0005737">
    <property type="term" value="C:cytoplasm"/>
    <property type="evidence" value="ECO:0007669"/>
    <property type="project" value="TreeGrafter"/>
</dbReference>
<dbReference type="InterPro" id="IPR006076">
    <property type="entry name" value="FAD-dep_OxRdtase"/>
</dbReference>
<reference evidence="7" key="1">
    <citation type="submission" date="2018-12" db="EMBL/GenBank/DDBJ databases">
        <authorList>
            <person name="Sun L."/>
            <person name="Chen Z."/>
        </authorList>
    </citation>
    <scope>NUCLEOTIDE SEQUENCE [LARGE SCALE GENOMIC DNA]</scope>
    <source>
        <strain evidence="7">DSM 16012</strain>
    </source>
</reference>
<dbReference type="PANTHER" id="PTHR43104:SF2">
    <property type="entry name" value="L-2-HYDROXYGLUTARATE DEHYDROGENASE, MITOCHONDRIAL"/>
    <property type="match status" value="1"/>
</dbReference>
<dbReference type="GO" id="GO:0047545">
    <property type="term" value="F:(S)-2-hydroxyglutarate dehydrogenase activity"/>
    <property type="evidence" value="ECO:0007669"/>
    <property type="project" value="TreeGrafter"/>
</dbReference>
<dbReference type="EMBL" id="QYTU02000020">
    <property type="protein sequence ID" value="RWR10078.1"/>
    <property type="molecule type" value="Genomic_DNA"/>
</dbReference>
<dbReference type="RefSeq" id="WP_120073159.1">
    <property type="nucleotide sequence ID" value="NZ_CP126113.1"/>
</dbReference>
<dbReference type="PANTHER" id="PTHR43104">
    <property type="entry name" value="L-2-HYDROXYGLUTARATE DEHYDROGENASE, MITOCHONDRIAL"/>
    <property type="match status" value="1"/>
</dbReference>
<keyword evidence="8" id="KW-1185">Reference proteome</keyword>
<evidence type="ECO:0000313" key="7">
    <source>
        <dbReference type="EMBL" id="RWR10078.1"/>
    </source>
</evidence>
<dbReference type="AlphaFoldDB" id="A0A443IS11"/>
<comment type="cofactor">
    <cofactor evidence="1">
        <name>FAD</name>
        <dbReference type="ChEBI" id="CHEBI:57692"/>
    </cofactor>
</comment>
<evidence type="ECO:0000256" key="2">
    <source>
        <dbReference type="ARBA" id="ARBA00022630"/>
    </source>
</evidence>
<dbReference type="Gene3D" id="3.50.50.60">
    <property type="entry name" value="FAD/NAD(P)-binding domain"/>
    <property type="match status" value="1"/>
</dbReference>
<comment type="caution">
    <text evidence="7">The sequence shown here is derived from an EMBL/GenBank/DDBJ whole genome shotgun (WGS) entry which is preliminary data.</text>
</comment>
<evidence type="ECO:0000313" key="8">
    <source>
        <dbReference type="Proteomes" id="UP000273811"/>
    </source>
</evidence>
<sequence>MYDFAIVGGGIVGLSTGMAIYDRFPNAKVVIIEKEGSVAEHQTGHNSGVIHSGIYYQPGSFKARFARQGSQSMREFAEKNGIEHDICGKVIVATKQEELPLLDNLYERGLQNELAITKISKEELNEIEPHVAGLAAIRVPMAGIINYKQVSERFAEIIQEHGGDILLNTKVEKINEGSDSVVIETTNGTVKAGLVINCAGLHSDRVAAAAGYKTDMKILPFRGEYYKLKPEKRYLVKHLIYPVPNPKFPFLGVHFTRMISGEVDAGPNAVLAFKREGYRKLDFSAKDLAESLAFKGLWKMAGKFAKEGMEEYIRSFSKAQFTKSLQALIPEIQEDDLIPAPAGVRAQALKDDGSMVDDFNIIMGDRSIHVCNAPSPAATASIEIGKEVVRRIPKQAHLKEAAVTL</sequence>
<comment type="similarity">
    <text evidence="5">Belongs to the L2HGDH family.</text>
</comment>
<dbReference type="NCBIfam" id="NF008726">
    <property type="entry name" value="PRK11728.1"/>
    <property type="match status" value="1"/>
</dbReference>
<dbReference type="Proteomes" id="UP000273811">
    <property type="component" value="Unassembled WGS sequence"/>
</dbReference>
<dbReference type="Gene3D" id="3.30.9.10">
    <property type="entry name" value="D-Amino Acid Oxidase, subunit A, domain 2"/>
    <property type="match status" value="1"/>
</dbReference>
<keyword evidence="4" id="KW-0560">Oxidoreductase</keyword>
<dbReference type="InterPro" id="IPR036188">
    <property type="entry name" value="FAD/NAD-bd_sf"/>
</dbReference>